<accession>A0ABP4LAD4</accession>
<dbReference type="RefSeq" id="WP_344503100.1">
    <property type="nucleotide sequence ID" value="NZ_BAAAQD010000006.1"/>
</dbReference>
<evidence type="ECO:0000256" key="1">
    <source>
        <dbReference type="SAM" id="MobiDB-lite"/>
    </source>
</evidence>
<protein>
    <submittedName>
        <fullName evidence="2">Uncharacterized protein</fullName>
    </submittedName>
</protein>
<sequence length="359" mass="37109">MAESYQRWRLPQLWEMLTADDPEHAHLHLATLRRQQTALETQRDRLRLLRDHLAEGWPPEKSEAASAFIQRLNDMIRAMSLTAVGAAEVRSRVALVVDALGQARAELAPLAEEYRRTEHLPDQRVGEQARRLLDEHARRILREADAAVADPAAGMDVQLPVYEPFGMQTDVVAPPSGGVGGGGATGGSVARLGGGVPAMPRFDPPRPAVTLPGEEFGLAVGPAESVQATPRDILPAAGTAAGPGGPAAPSLLGPGRVLGGVRLPVESTMPGSAAAGGIRGVNSGGGLAGRPVAGAPGVGGAAMRGAAGVGNRDSSASTRRAPREGAGEQWSVEQGVPPVIDVPPVRAHDPGPGVLGLDR</sequence>
<proteinExistence type="predicted"/>
<keyword evidence="3" id="KW-1185">Reference proteome</keyword>
<feature type="region of interest" description="Disordered" evidence="1">
    <location>
        <begin position="304"/>
        <end position="359"/>
    </location>
</feature>
<dbReference type="Proteomes" id="UP001501470">
    <property type="component" value="Unassembled WGS sequence"/>
</dbReference>
<gene>
    <name evidence="2" type="ORF">GCM10009827_036170</name>
</gene>
<evidence type="ECO:0000313" key="3">
    <source>
        <dbReference type="Proteomes" id="UP001501470"/>
    </source>
</evidence>
<evidence type="ECO:0000313" key="2">
    <source>
        <dbReference type="EMBL" id="GAA1517875.1"/>
    </source>
</evidence>
<name>A0ABP4LAD4_9ACTN</name>
<reference evidence="3" key="1">
    <citation type="journal article" date="2019" name="Int. J. Syst. Evol. Microbiol.">
        <title>The Global Catalogue of Microorganisms (GCM) 10K type strain sequencing project: providing services to taxonomists for standard genome sequencing and annotation.</title>
        <authorList>
            <consortium name="The Broad Institute Genomics Platform"/>
            <consortium name="The Broad Institute Genome Sequencing Center for Infectious Disease"/>
            <person name="Wu L."/>
            <person name="Ma J."/>
        </authorList>
    </citation>
    <scope>NUCLEOTIDE SEQUENCE [LARGE SCALE GENOMIC DNA]</scope>
    <source>
        <strain evidence="3">JCM 15933</strain>
    </source>
</reference>
<comment type="caution">
    <text evidence="2">The sequence shown here is derived from an EMBL/GenBank/DDBJ whole genome shotgun (WGS) entry which is preliminary data.</text>
</comment>
<dbReference type="EMBL" id="BAAAQD010000006">
    <property type="protein sequence ID" value="GAA1517875.1"/>
    <property type="molecule type" value="Genomic_DNA"/>
</dbReference>
<organism evidence="2 3">
    <name type="scientific">Dactylosporangium maewongense</name>
    <dbReference type="NCBI Taxonomy" id="634393"/>
    <lineage>
        <taxon>Bacteria</taxon>
        <taxon>Bacillati</taxon>
        <taxon>Actinomycetota</taxon>
        <taxon>Actinomycetes</taxon>
        <taxon>Micromonosporales</taxon>
        <taxon>Micromonosporaceae</taxon>
        <taxon>Dactylosporangium</taxon>
    </lineage>
</organism>